<feature type="signal peptide" evidence="1">
    <location>
        <begin position="1"/>
        <end position="42"/>
    </location>
</feature>
<evidence type="ECO:0000313" key="4">
    <source>
        <dbReference type="Proteomes" id="UP000071561"/>
    </source>
</evidence>
<dbReference type="AlphaFoldDB" id="A0A127VCY9"/>
<dbReference type="PATRIC" id="fig|188932.3.peg.2431"/>
<evidence type="ECO:0000313" key="3">
    <source>
        <dbReference type="EMBL" id="AMP99216.1"/>
    </source>
</evidence>
<feature type="chain" id="PRO_5007280414" description="DUF4833 domain-containing protein" evidence="1">
    <location>
        <begin position="43"/>
        <end position="203"/>
    </location>
</feature>
<proteinExistence type="predicted"/>
<keyword evidence="4" id="KW-1185">Reference proteome</keyword>
<feature type="domain" description="DUF4833" evidence="2">
    <location>
        <begin position="56"/>
        <end position="194"/>
    </location>
</feature>
<reference evidence="3 4" key="1">
    <citation type="submission" date="2016-03" db="EMBL/GenBank/DDBJ databases">
        <title>Complete genome sequence of Pedobacter cryoconitis PAMC 27485.</title>
        <authorList>
            <person name="Lee J."/>
            <person name="Kim O.-S."/>
        </authorList>
    </citation>
    <scope>NUCLEOTIDE SEQUENCE [LARGE SCALE GENOMIC DNA]</scope>
    <source>
        <strain evidence="3 4">PAMC 27485</strain>
    </source>
</reference>
<keyword evidence="1" id="KW-0732">Signal</keyword>
<dbReference type="KEGG" id="pcm:AY601_2322"/>
<dbReference type="Proteomes" id="UP000071561">
    <property type="component" value="Chromosome"/>
</dbReference>
<name>A0A127VCY9_9SPHI</name>
<gene>
    <name evidence="3" type="ORF">AY601_2322</name>
</gene>
<dbReference type="InterPro" id="IPR032269">
    <property type="entry name" value="DUF4833"/>
</dbReference>
<sequence length="203" mass="23876" precursor="true">MYNTYSKYNKFQHMASLRKALKTTQFLLLVLLAMVNPLSAQPADEKKHPRIENLLFFVQKNPDANTVIYELNLNKDGTICTQAPVKVSWIKYAEDGKREELSNIEKKYVYGVQSQDLGNDEYKIHLMAYTKLPLYLKRSQTDNKYKIYIKDEDTHYLLKRAFIKLDSCSFWYPKVQYIDLVAVDTANGREILRRINIRSEAEF</sequence>
<accession>A0A127VCY9</accession>
<evidence type="ECO:0000256" key="1">
    <source>
        <dbReference type="SAM" id="SignalP"/>
    </source>
</evidence>
<organism evidence="3 4">
    <name type="scientific">Pedobacter cryoconitis</name>
    <dbReference type="NCBI Taxonomy" id="188932"/>
    <lineage>
        <taxon>Bacteria</taxon>
        <taxon>Pseudomonadati</taxon>
        <taxon>Bacteroidota</taxon>
        <taxon>Sphingobacteriia</taxon>
        <taxon>Sphingobacteriales</taxon>
        <taxon>Sphingobacteriaceae</taxon>
        <taxon>Pedobacter</taxon>
    </lineage>
</organism>
<protein>
    <recommendedName>
        <fullName evidence="2">DUF4833 domain-containing protein</fullName>
    </recommendedName>
</protein>
<dbReference type="Pfam" id="PF16117">
    <property type="entry name" value="DUF4833"/>
    <property type="match status" value="1"/>
</dbReference>
<evidence type="ECO:0000259" key="2">
    <source>
        <dbReference type="Pfam" id="PF16117"/>
    </source>
</evidence>
<dbReference type="EMBL" id="CP014504">
    <property type="protein sequence ID" value="AMP99216.1"/>
    <property type="molecule type" value="Genomic_DNA"/>
</dbReference>